<sequence>MEDTPMCYPGAAAQARLLGSGATTAAELLATSVDQLNPLRHVFTDVDLSGARHSADEADRRLALGERGALLGLPMAVEDSLPRTAFGLLQAAGAIVIGRTSAAERHRNPAPDFPATSLDPLVSGTAIAVASGVVSAVLARRAPGAGQVPAGAVGVVGYQSGGGSGVLARDVSDVEHVLSGLGWRAERSERPLRIGVSLRGVAVHTRTRAPMRRVVEDVAALLSLHANEVVDHDPHLAEHGRILLAPHLTASPRELALLGKLVPTPFRGLCRALVSAERAMLDDMFGGIDLLVTPGYTGPAEATSLPGAVLVRNGATSPFSPLWRVSGYPAVSVLAGWDADGYPLPVTLVAVPSAEGALLEVARIIEEERDRTYGSAVA</sequence>
<name>A0A563F353_9PSEU</name>
<comment type="caution">
    <text evidence="1">The sequence shown here is derived from an EMBL/GenBank/DDBJ whole genome shotgun (WGS) entry which is preliminary data.</text>
</comment>
<dbReference type="RefSeq" id="WP_146349045.1">
    <property type="nucleotide sequence ID" value="NZ_VOBR01000001.1"/>
</dbReference>
<keyword evidence="2" id="KW-1185">Reference proteome</keyword>
<dbReference type="Proteomes" id="UP000316639">
    <property type="component" value="Unassembled WGS sequence"/>
</dbReference>
<gene>
    <name evidence="1" type="ORF">FKR81_01520</name>
</gene>
<evidence type="ECO:0000313" key="2">
    <source>
        <dbReference type="Proteomes" id="UP000316639"/>
    </source>
</evidence>
<organism evidence="1 2">
    <name type="scientific">Lentzea tibetensis</name>
    <dbReference type="NCBI Taxonomy" id="2591470"/>
    <lineage>
        <taxon>Bacteria</taxon>
        <taxon>Bacillati</taxon>
        <taxon>Actinomycetota</taxon>
        <taxon>Actinomycetes</taxon>
        <taxon>Pseudonocardiales</taxon>
        <taxon>Pseudonocardiaceae</taxon>
        <taxon>Lentzea</taxon>
    </lineage>
</organism>
<dbReference type="InterPro" id="IPR036928">
    <property type="entry name" value="AS_sf"/>
</dbReference>
<evidence type="ECO:0000313" key="1">
    <source>
        <dbReference type="EMBL" id="TWP54262.1"/>
    </source>
</evidence>
<dbReference type="Gene3D" id="3.90.1300.10">
    <property type="entry name" value="Amidase signature (AS) domain"/>
    <property type="match status" value="1"/>
</dbReference>
<accession>A0A563F353</accession>
<dbReference type="EMBL" id="VOBR01000001">
    <property type="protein sequence ID" value="TWP54262.1"/>
    <property type="molecule type" value="Genomic_DNA"/>
</dbReference>
<dbReference type="OrthoDB" id="3699693at2"/>
<proteinExistence type="predicted"/>
<evidence type="ECO:0008006" key="3">
    <source>
        <dbReference type="Google" id="ProtNLM"/>
    </source>
</evidence>
<dbReference type="AlphaFoldDB" id="A0A563F353"/>
<reference evidence="1 2" key="1">
    <citation type="submission" date="2019-07" db="EMBL/GenBank/DDBJ databases">
        <title>Lentzea xizangensis sp. nov., isolated from Qinghai-Tibetan Plateau Soils.</title>
        <authorList>
            <person name="Huang J."/>
        </authorList>
    </citation>
    <scope>NUCLEOTIDE SEQUENCE [LARGE SCALE GENOMIC DNA]</scope>
    <source>
        <strain evidence="1 2">FXJ1.1311</strain>
    </source>
</reference>
<dbReference type="SUPFAM" id="SSF75304">
    <property type="entry name" value="Amidase signature (AS) enzymes"/>
    <property type="match status" value="1"/>
</dbReference>
<protein>
    <recommendedName>
        <fullName evidence="3">Amidase</fullName>
    </recommendedName>
</protein>